<comment type="caution">
    <text evidence="2">The sequence shown here is derived from an EMBL/GenBank/DDBJ whole genome shotgun (WGS) entry which is preliminary data.</text>
</comment>
<organism evidence="2 3">
    <name type="scientific">Brassica cretica</name>
    <name type="common">Mustard</name>
    <dbReference type="NCBI Taxonomy" id="69181"/>
    <lineage>
        <taxon>Eukaryota</taxon>
        <taxon>Viridiplantae</taxon>
        <taxon>Streptophyta</taxon>
        <taxon>Embryophyta</taxon>
        <taxon>Tracheophyta</taxon>
        <taxon>Spermatophyta</taxon>
        <taxon>Magnoliopsida</taxon>
        <taxon>eudicotyledons</taxon>
        <taxon>Gunneridae</taxon>
        <taxon>Pentapetalae</taxon>
        <taxon>rosids</taxon>
        <taxon>malvids</taxon>
        <taxon>Brassicales</taxon>
        <taxon>Brassicaceae</taxon>
        <taxon>Brassiceae</taxon>
        <taxon>Brassica</taxon>
    </lineage>
</organism>
<feature type="compositionally biased region" description="Acidic residues" evidence="1">
    <location>
        <begin position="50"/>
        <end position="61"/>
    </location>
</feature>
<evidence type="ECO:0000313" key="3">
    <source>
        <dbReference type="Proteomes" id="UP000712600"/>
    </source>
</evidence>
<proteinExistence type="predicted"/>
<accession>A0A8S9PFT6</accession>
<evidence type="ECO:0000256" key="1">
    <source>
        <dbReference type="SAM" id="MobiDB-lite"/>
    </source>
</evidence>
<reference evidence="2" key="1">
    <citation type="submission" date="2019-12" db="EMBL/GenBank/DDBJ databases">
        <title>Genome sequencing and annotation of Brassica cretica.</title>
        <authorList>
            <person name="Studholme D.J."/>
            <person name="Sarris P."/>
        </authorList>
    </citation>
    <scope>NUCLEOTIDE SEQUENCE</scope>
    <source>
        <strain evidence="2">PFS-109/04</strain>
        <tissue evidence="2">Leaf</tissue>
    </source>
</reference>
<sequence>MIVYNSKLGTKKDRAIGETSGTQEYLLLVLQRKGSGTSKSSNSDIQPDYSDVETSDSELEEGEFSKHELDFEMISAEVSSHTAPQSKIFVSVIYASSDPAERSSLWTKILDLASTFSLDMKLWIIVDEDENNSTVRLVSGTPLEQANVDAKASPLSS</sequence>
<protein>
    <submittedName>
        <fullName evidence="2">Uncharacterized protein</fullName>
    </submittedName>
</protein>
<feature type="compositionally biased region" description="Polar residues" evidence="1">
    <location>
        <begin position="34"/>
        <end position="45"/>
    </location>
</feature>
<dbReference type="EMBL" id="QGKX02001521">
    <property type="protein sequence ID" value="KAF3513031.1"/>
    <property type="molecule type" value="Genomic_DNA"/>
</dbReference>
<gene>
    <name evidence="2" type="ORF">F2Q69_00004657</name>
</gene>
<name>A0A8S9PFT6_BRACR</name>
<dbReference type="AlphaFoldDB" id="A0A8S9PFT6"/>
<dbReference type="Proteomes" id="UP000712600">
    <property type="component" value="Unassembled WGS sequence"/>
</dbReference>
<evidence type="ECO:0000313" key="2">
    <source>
        <dbReference type="EMBL" id="KAF3513031.1"/>
    </source>
</evidence>
<feature type="region of interest" description="Disordered" evidence="1">
    <location>
        <begin position="34"/>
        <end position="61"/>
    </location>
</feature>